<keyword evidence="9 11" id="KW-0472">Membrane</keyword>
<protein>
    <submittedName>
        <fullName evidence="14">SusC/RagA family TonB-linked outer membrane protein</fullName>
    </submittedName>
</protein>
<evidence type="ECO:0000256" key="7">
    <source>
        <dbReference type="ARBA" id="ARBA00023065"/>
    </source>
</evidence>
<dbReference type="Pfam" id="PF13715">
    <property type="entry name" value="CarbopepD_reg_2"/>
    <property type="match status" value="1"/>
</dbReference>
<evidence type="ECO:0000256" key="5">
    <source>
        <dbReference type="ARBA" id="ARBA00022692"/>
    </source>
</evidence>
<proteinExistence type="inferred from homology"/>
<dbReference type="AlphaFoldDB" id="A0A927AZG5"/>
<dbReference type="Gene3D" id="2.170.130.10">
    <property type="entry name" value="TonB-dependent receptor, plug domain"/>
    <property type="match status" value="1"/>
</dbReference>
<comment type="subcellular location">
    <subcellularLocation>
        <location evidence="1 11">Cell outer membrane</location>
        <topology evidence="1 11">Multi-pass membrane protein</topology>
    </subcellularLocation>
</comment>
<dbReference type="SUPFAM" id="SSF49464">
    <property type="entry name" value="Carboxypeptidase regulatory domain-like"/>
    <property type="match status" value="1"/>
</dbReference>
<gene>
    <name evidence="14" type="ORF">IC230_07380</name>
</gene>
<evidence type="ECO:0000256" key="2">
    <source>
        <dbReference type="ARBA" id="ARBA00022448"/>
    </source>
</evidence>
<dbReference type="PROSITE" id="PS52016">
    <property type="entry name" value="TONB_DEPENDENT_REC_3"/>
    <property type="match status" value="1"/>
</dbReference>
<keyword evidence="7" id="KW-0406">Ion transport</keyword>
<evidence type="ECO:0000256" key="12">
    <source>
        <dbReference type="SAM" id="SignalP"/>
    </source>
</evidence>
<organism evidence="14 15">
    <name type="scientific">Spirosoma validum</name>
    <dbReference type="NCBI Taxonomy" id="2771355"/>
    <lineage>
        <taxon>Bacteria</taxon>
        <taxon>Pseudomonadati</taxon>
        <taxon>Bacteroidota</taxon>
        <taxon>Cytophagia</taxon>
        <taxon>Cytophagales</taxon>
        <taxon>Cytophagaceae</taxon>
        <taxon>Spirosoma</taxon>
    </lineage>
</organism>
<keyword evidence="4" id="KW-0410">Iron transport</keyword>
<dbReference type="Pfam" id="PF07715">
    <property type="entry name" value="Plug"/>
    <property type="match status" value="1"/>
</dbReference>
<evidence type="ECO:0000256" key="4">
    <source>
        <dbReference type="ARBA" id="ARBA00022496"/>
    </source>
</evidence>
<accession>A0A927AZG5</accession>
<dbReference type="SUPFAM" id="SSF56935">
    <property type="entry name" value="Porins"/>
    <property type="match status" value="1"/>
</dbReference>
<evidence type="ECO:0000256" key="1">
    <source>
        <dbReference type="ARBA" id="ARBA00004571"/>
    </source>
</evidence>
<keyword evidence="6" id="KW-0408">Iron</keyword>
<dbReference type="RefSeq" id="WP_191038327.1">
    <property type="nucleotide sequence ID" value="NZ_JACXAA010000002.1"/>
</dbReference>
<name>A0A927AZG5_9BACT</name>
<dbReference type="InterPro" id="IPR023997">
    <property type="entry name" value="TonB-dep_OMP_SusC/RagA_CS"/>
</dbReference>
<evidence type="ECO:0000256" key="10">
    <source>
        <dbReference type="ARBA" id="ARBA00023237"/>
    </source>
</evidence>
<keyword evidence="15" id="KW-1185">Reference proteome</keyword>
<dbReference type="Gene3D" id="2.40.170.20">
    <property type="entry name" value="TonB-dependent receptor, beta-barrel domain"/>
    <property type="match status" value="1"/>
</dbReference>
<keyword evidence="3 11" id="KW-1134">Transmembrane beta strand</keyword>
<evidence type="ECO:0000256" key="6">
    <source>
        <dbReference type="ARBA" id="ARBA00023004"/>
    </source>
</evidence>
<feature type="signal peptide" evidence="12">
    <location>
        <begin position="1"/>
        <end position="22"/>
    </location>
</feature>
<dbReference type="InterPro" id="IPR023996">
    <property type="entry name" value="TonB-dep_OMP_SusC/RagA"/>
</dbReference>
<dbReference type="GO" id="GO:0009279">
    <property type="term" value="C:cell outer membrane"/>
    <property type="evidence" value="ECO:0007669"/>
    <property type="project" value="UniProtKB-SubCell"/>
</dbReference>
<sequence length="1023" mass="111083">MKKNLLYFKILLLSLLTTLSFAQSVDVRGRVTGEGGTPIYGANVVVKGSRQGAVTDEKGDYRIQVPKGSILTVSFIGYVAKDVPIGNNSTLNVSLSPQSSVLDEVVVTALGIRKERKSLGYSTTEIKGEDLTQARSVNVANSLVGKVAGLNITGTATGPSGSSRITIRGNGSIGGNNQPLIVVDGIPINNDNLGSVGMWGGSDKGDGISSLNPDEIETMNVLKGATAAALYGSRASNGAILVTTKGGKVGRGIGVEVNSNFVAEDLLIKRFKDYQYDYGAGNNGQKPTTVLEATTTNSWGGKLDGTSVMQYDGVARPYVAQRDNLINFYKTGNTFTNSIAISGASEKVTYRLSMNNLDNHGIVPGNTLHRNNFALNTNATLGPKLTVVANVKYITEKNHNRPRLSDSPGNANYTLFTMPTSLPISTMQDNIFDSRGYEKVWSENIYVQNAYFATNQYKQDDQKNRVIAAIEPTYTVTPWLSLMARLGFDNYAYRNTEITPTGTAYQLNGGYNNNLRNFTESNYSLNATIKHSITNDIGFSLLMGGNLMKQVNKLDNYSGSGFNIPFFYDISNISPASRSVSYNYIEKRINSVYASADLSYKNFLYVNLGGRNDWFSTLAAGKNSIFYPSVGASFVLTEAFKLPAAISFAKLRGSWAQAGGDTDPYNLSLYYGLTGSHLGQPLAQINGSQVPNSNLQPLTSTTSELGLEARLFNNRMGIDFAVYNRKTTNDIVAASISGTSGFSSALFNVGQISNNGIELLLNYDIVKARDFSWNASFNFAYNKNQVISLYGDLQNLQVGDPARSQSSYVFQQIGQPFSLIKGFAYKRDATGNVIYDAQGYPLKSDLVSYGTGVSPITLGFNNSFRYKGIGLSFLIDGKFGGHIYSGTNALAYRYGLHAETLPGRETGIVGKGVNEKGEPNAVNVPAQQYYQYLYNFAEPFVYSSDFLKLRQVIIDYTIPARLLNKMPFKAASISIVGRNLAILMKHTPNIDPESTYNNTNAQGLEFAGAPPTRSMGINLNLKF</sequence>
<dbReference type="InterPro" id="IPR037066">
    <property type="entry name" value="Plug_dom_sf"/>
</dbReference>
<dbReference type="NCBIfam" id="TIGR04057">
    <property type="entry name" value="SusC_RagA_signa"/>
    <property type="match status" value="1"/>
</dbReference>
<keyword evidence="10 11" id="KW-0998">Cell outer membrane</keyword>
<dbReference type="InterPro" id="IPR036942">
    <property type="entry name" value="Beta-barrel_TonB_sf"/>
</dbReference>
<evidence type="ECO:0000313" key="14">
    <source>
        <dbReference type="EMBL" id="MBD2752704.1"/>
    </source>
</evidence>
<feature type="domain" description="TonB-dependent receptor plug" evidence="13">
    <location>
        <begin position="118"/>
        <end position="239"/>
    </location>
</feature>
<dbReference type="GO" id="GO:0006826">
    <property type="term" value="P:iron ion transport"/>
    <property type="evidence" value="ECO:0007669"/>
    <property type="project" value="UniProtKB-KW"/>
</dbReference>
<dbReference type="NCBIfam" id="TIGR04056">
    <property type="entry name" value="OMP_RagA_SusC"/>
    <property type="match status" value="1"/>
</dbReference>
<evidence type="ECO:0000256" key="11">
    <source>
        <dbReference type="PROSITE-ProRule" id="PRU01360"/>
    </source>
</evidence>
<feature type="chain" id="PRO_5038117280" evidence="12">
    <location>
        <begin position="23"/>
        <end position="1023"/>
    </location>
</feature>
<dbReference type="Gene3D" id="2.60.40.1120">
    <property type="entry name" value="Carboxypeptidase-like, regulatory domain"/>
    <property type="match status" value="1"/>
</dbReference>
<evidence type="ECO:0000256" key="8">
    <source>
        <dbReference type="ARBA" id="ARBA00023077"/>
    </source>
</evidence>
<evidence type="ECO:0000256" key="3">
    <source>
        <dbReference type="ARBA" id="ARBA00022452"/>
    </source>
</evidence>
<dbReference type="Proteomes" id="UP000653797">
    <property type="component" value="Unassembled WGS sequence"/>
</dbReference>
<keyword evidence="12" id="KW-0732">Signal</keyword>
<evidence type="ECO:0000313" key="15">
    <source>
        <dbReference type="Proteomes" id="UP000653797"/>
    </source>
</evidence>
<comment type="similarity">
    <text evidence="11">Belongs to the TonB-dependent receptor family.</text>
</comment>
<keyword evidence="8" id="KW-0798">TonB box</keyword>
<dbReference type="PANTHER" id="PTHR32552:SF81">
    <property type="entry name" value="TONB-DEPENDENT OUTER MEMBRANE RECEPTOR"/>
    <property type="match status" value="1"/>
</dbReference>
<evidence type="ECO:0000259" key="13">
    <source>
        <dbReference type="Pfam" id="PF07715"/>
    </source>
</evidence>
<dbReference type="InterPro" id="IPR012910">
    <property type="entry name" value="Plug_dom"/>
</dbReference>
<dbReference type="InterPro" id="IPR039426">
    <property type="entry name" value="TonB-dep_rcpt-like"/>
</dbReference>
<keyword evidence="2 11" id="KW-0813">Transport</keyword>
<reference evidence="14" key="1">
    <citation type="submission" date="2020-09" db="EMBL/GenBank/DDBJ databases">
        <authorList>
            <person name="Kim M.K."/>
        </authorList>
    </citation>
    <scope>NUCLEOTIDE SEQUENCE</scope>
    <source>
        <strain evidence="14">BT704</strain>
    </source>
</reference>
<keyword evidence="5 11" id="KW-0812">Transmembrane</keyword>
<comment type="caution">
    <text evidence="14">The sequence shown here is derived from an EMBL/GenBank/DDBJ whole genome shotgun (WGS) entry which is preliminary data.</text>
</comment>
<evidence type="ECO:0000256" key="9">
    <source>
        <dbReference type="ARBA" id="ARBA00023136"/>
    </source>
</evidence>
<dbReference type="EMBL" id="JACXAA010000002">
    <property type="protein sequence ID" value="MBD2752704.1"/>
    <property type="molecule type" value="Genomic_DNA"/>
</dbReference>
<dbReference type="PANTHER" id="PTHR32552">
    <property type="entry name" value="FERRICHROME IRON RECEPTOR-RELATED"/>
    <property type="match status" value="1"/>
</dbReference>
<dbReference type="InterPro" id="IPR008969">
    <property type="entry name" value="CarboxyPept-like_regulatory"/>
</dbReference>